<dbReference type="OrthoDB" id="9989392at2"/>
<gene>
    <name evidence="1" type="ORF">CLV32_3041</name>
</gene>
<proteinExistence type="predicted"/>
<dbReference type="Proteomes" id="UP000295499">
    <property type="component" value="Unassembled WGS sequence"/>
</dbReference>
<dbReference type="RefSeq" id="WP_133556832.1">
    <property type="nucleotide sequence ID" value="NZ_SNWM01000003.1"/>
</dbReference>
<organism evidence="1 2">
    <name type="scientific">Pedobacter duraquae</name>
    <dbReference type="NCBI Taxonomy" id="425511"/>
    <lineage>
        <taxon>Bacteria</taxon>
        <taxon>Pseudomonadati</taxon>
        <taxon>Bacteroidota</taxon>
        <taxon>Sphingobacteriia</taxon>
        <taxon>Sphingobacteriales</taxon>
        <taxon>Sphingobacteriaceae</taxon>
        <taxon>Pedobacter</taxon>
    </lineage>
</organism>
<dbReference type="EMBL" id="SNWM01000003">
    <property type="protein sequence ID" value="TDO21933.1"/>
    <property type="molecule type" value="Genomic_DNA"/>
</dbReference>
<protein>
    <submittedName>
        <fullName evidence="1">Uncharacterized protein</fullName>
    </submittedName>
</protein>
<accession>A0A4R6IIY6</accession>
<comment type="caution">
    <text evidence="1">The sequence shown here is derived from an EMBL/GenBank/DDBJ whole genome shotgun (WGS) entry which is preliminary data.</text>
</comment>
<evidence type="ECO:0000313" key="2">
    <source>
        <dbReference type="Proteomes" id="UP000295499"/>
    </source>
</evidence>
<reference evidence="1 2" key="1">
    <citation type="submission" date="2019-03" db="EMBL/GenBank/DDBJ databases">
        <title>Genomic Encyclopedia of Archaeal and Bacterial Type Strains, Phase II (KMG-II): from individual species to whole genera.</title>
        <authorList>
            <person name="Goeker M."/>
        </authorList>
    </citation>
    <scope>NUCLEOTIDE SEQUENCE [LARGE SCALE GENOMIC DNA]</scope>
    <source>
        <strain evidence="1 2">DSM 19034</strain>
    </source>
</reference>
<keyword evidence="2" id="KW-1185">Reference proteome</keyword>
<evidence type="ECO:0000313" key="1">
    <source>
        <dbReference type="EMBL" id="TDO21933.1"/>
    </source>
</evidence>
<dbReference type="AlphaFoldDB" id="A0A4R6IIY6"/>
<sequence length="66" mass="7688">MEAPQRVKRISVVDKLISSLNPGERVKCKGSTSYWRNRQVAFHKENPDVRIEVKKINGIYYAVREV</sequence>
<name>A0A4R6IIY6_9SPHI</name>